<gene>
    <name evidence="1" type="ORF">I6N98_01390</name>
</gene>
<dbReference type="Proteomes" id="UP000596063">
    <property type="component" value="Chromosome"/>
</dbReference>
<reference evidence="1 2" key="1">
    <citation type="submission" date="2020-12" db="EMBL/GenBank/DDBJ databases">
        <authorList>
            <person name="Shan Y."/>
        </authorList>
    </citation>
    <scope>NUCLEOTIDE SEQUENCE [LARGE SCALE GENOMIC DNA]</scope>
    <source>
        <strain evidence="2">csc3.9</strain>
    </source>
</reference>
<sequence>MLPASNARSGEADVIDVNLKETQPGVYRFYVTLQHTDEGWEHYVNKWEVAGPGGVVYGTRKLLHPHVREQPFARSLSGVAIPDDVEKVTVRAHDSEHGWGGRSVVVDLPGRQGDPQ</sequence>
<dbReference type="RefSeq" id="WP_198570049.1">
    <property type="nucleotide sequence ID" value="NZ_CP066167.1"/>
</dbReference>
<name>A0A7T4UQA5_9GAMM</name>
<accession>A0A7T4UQA5</accession>
<keyword evidence="2" id="KW-1185">Reference proteome</keyword>
<organism evidence="1 2">
    <name type="scientific">Spongiibacter nanhainus</name>
    <dbReference type="NCBI Taxonomy" id="2794344"/>
    <lineage>
        <taxon>Bacteria</taxon>
        <taxon>Pseudomonadati</taxon>
        <taxon>Pseudomonadota</taxon>
        <taxon>Gammaproteobacteria</taxon>
        <taxon>Cellvibrionales</taxon>
        <taxon>Spongiibacteraceae</taxon>
        <taxon>Spongiibacter</taxon>
    </lineage>
</organism>
<proteinExistence type="predicted"/>
<evidence type="ECO:0000313" key="2">
    <source>
        <dbReference type="Proteomes" id="UP000596063"/>
    </source>
</evidence>
<dbReference type="AlphaFoldDB" id="A0A7T4UQA5"/>
<dbReference type="KEGG" id="snan:I6N98_01390"/>
<dbReference type="EMBL" id="CP066167">
    <property type="protein sequence ID" value="QQD18558.1"/>
    <property type="molecule type" value="Genomic_DNA"/>
</dbReference>
<protein>
    <submittedName>
        <fullName evidence="1">Uncharacterized protein</fullName>
    </submittedName>
</protein>
<evidence type="ECO:0000313" key="1">
    <source>
        <dbReference type="EMBL" id="QQD18558.1"/>
    </source>
</evidence>